<evidence type="ECO:0000256" key="3">
    <source>
        <dbReference type="ARBA" id="ARBA00022692"/>
    </source>
</evidence>
<gene>
    <name evidence="7" type="ORF">SPSIL_025870</name>
</gene>
<evidence type="ECO:0000313" key="8">
    <source>
        <dbReference type="Proteomes" id="UP000216752"/>
    </source>
</evidence>
<comment type="subcellular location">
    <subcellularLocation>
        <location evidence="1">Cell membrane</location>
        <topology evidence="1">Multi-pass membrane protein</topology>
    </subcellularLocation>
</comment>
<keyword evidence="2" id="KW-1003">Cell membrane</keyword>
<keyword evidence="8" id="KW-1185">Reference proteome</keyword>
<dbReference type="Proteomes" id="UP000216752">
    <property type="component" value="Chromosome"/>
</dbReference>
<organism evidence="7 8">
    <name type="scientific">Sporomusa silvacetica DSM 10669</name>
    <dbReference type="NCBI Taxonomy" id="1123289"/>
    <lineage>
        <taxon>Bacteria</taxon>
        <taxon>Bacillati</taxon>
        <taxon>Bacillota</taxon>
        <taxon>Negativicutes</taxon>
        <taxon>Selenomonadales</taxon>
        <taxon>Sporomusaceae</taxon>
        <taxon>Sporomusa</taxon>
    </lineage>
</organism>
<evidence type="ECO:0000256" key="6">
    <source>
        <dbReference type="SAM" id="Phobius"/>
    </source>
</evidence>
<dbReference type="Pfam" id="PF01810">
    <property type="entry name" value="LysE"/>
    <property type="match status" value="1"/>
</dbReference>
<evidence type="ECO:0008006" key="9">
    <source>
        <dbReference type="Google" id="ProtNLM"/>
    </source>
</evidence>
<evidence type="ECO:0000313" key="7">
    <source>
        <dbReference type="EMBL" id="XFO66437.1"/>
    </source>
</evidence>
<keyword evidence="4 6" id="KW-1133">Transmembrane helix</keyword>
<name>A0ABZ3IL80_9FIRM</name>
<dbReference type="EMBL" id="CP155573">
    <property type="protein sequence ID" value="XFO66437.1"/>
    <property type="molecule type" value="Genomic_DNA"/>
</dbReference>
<evidence type="ECO:0000256" key="1">
    <source>
        <dbReference type="ARBA" id="ARBA00004651"/>
    </source>
</evidence>
<feature type="transmembrane region" description="Helical" evidence="6">
    <location>
        <begin position="7"/>
        <end position="29"/>
    </location>
</feature>
<feature type="transmembrane region" description="Helical" evidence="6">
    <location>
        <begin position="49"/>
        <end position="67"/>
    </location>
</feature>
<keyword evidence="3 6" id="KW-0812">Transmembrane</keyword>
<dbReference type="InterPro" id="IPR001123">
    <property type="entry name" value="LeuE-type"/>
</dbReference>
<evidence type="ECO:0000256" key="2">
    <source>
        <dbReference type="ARBA" id="ARBA00022475"/>
    </source>
</evidence>
<evidence type="ECO:0000256" key="5">
    <source>
        <dbReference type="ARBA" id="ARBA00023136"/>
    </source>
</evidence>
<dbReference type="RefSeq" id="WP_144033987.1">
    <property type="nucleotide sequence ID" value="NZ_CP155573.1"/>
</dbReference>
<evidence type="ECO:0000256" key="4">
    <source>
        <dbReference type="ARBA" id="ARBA00022989"/>
    </source>
</evidence>
<reference evidence="7" key="1">
    <citation type="submission" date="2024-05" db="EMBL/GenBank/DDBJ databases">
        <title>Isolation and characterization of Sporomusa carbonis sp. nov., a carboxydotrophic hydrogenogen in the genus of Sporomusa isolated from a charcoal burning pile.</title>
        <authorList>
            <person name="Boeer T."/>
            <person name="Rosenbaum F."/>
            <person name="Eysell L."/>
            <person name="Mueller V."/>
            <person name="Daniel R."/>
            <person name="Poehlein A."/>
        </authorList>
    </citation>
    <scope>NUCLEOTIDE SEQUENCE [LARGE SCALE GENOMIC DNA]</scope>
    <source>
        <strain evidence="7">DSM 10669</strain>
    </source>
</reference>
<proteinExistence type="predicted"/>
<accession>A0ABZ3IL80</accession>
<protein>
    <recommendedName>
        <fullName evidence="9">LysE type translocator</fullName>
    </recommendedName>
</protein>
<sequence length="117" mass="12258">MLFLIKGIILGFSIAAPIGPIGMLCIRRTLANGMGNGFMAGLGAATADAIYGSIAALGISVVSTFLLEQKHAAGISAGCLYYSRCPLAKKHCLEKPVTLLEYAAGYQVACLEMKNME</sequence>
<keyword evidence="5 6" id="KW-0472">Membrane</keyword>